<gene>
    <name evidence="4" type="ORF">HDF14_002029</name>
</gene>
<sequence>MILNVSRSSCVRSVLFCLLLTLAGSTAKAQATQPSSGLDRQLQRLDIGVAASAIINTDSNGTVVINTVPTAVNLHPGNTVGPLVTIRYTVSPYVGFEFNYAYARYTQTFTPFGATPVGGVQQNASEYSFGYVVHPKRQFHGVNPFIGGGAGTTDFRPTPGGGEGLGPQARATYYYNVGGDYMLNKHFGARAEFRETFFKAPDFETNYLTIDKHTTEFQPGFGFFYRF</sequence>
<feature type="chain" id="PRO_5040784581" evidence="2">
    <location>
        <begin position="30"/>
        <end position="227"/>
    </location>
</feature>
<evidence type="ECO:0000256" key="1">
    <source>
        <dbReference type="ARBA" id="ARBA00022729"/>
    </source>
</evidence>
<reference evidence="4 5" key="1">
    <citation type="submission" date="2020-08" db="EMBL/GenBank/DDBJ databases">
        <title>Genomic Encyclopedia of Type Strains, Phase IV (KMG-V): Genome sequencing to study the core and pangenomes of soil and plant-associated prokaryotes.</title>
        <authorList>
            <person name="Whitman W."/>
        </authorList>
    </citation>
    <scope>NUCLEOTIDE SEQUENCE [LARGE SCALE GENOMIC DNA]</scope>
    <source>
        <strain evidence="4 5">X5P2</strain>
    </source>
</reference>
<keyword evidence="5" id="KW-1185">Reference proteome</keyword>
<dbReference type="AlphaFoldDB" id="A0A9X0U3J5"/>
<dbReference type="InterPro" id="IPR011250">
    <property type="entry name" value="OMP/PagP_B-barrel"/>
</dbReference>
<protein>
    <submittedName>
        <fullName evidence="4">Outer membrane protein W</fullName>
    </submittedName>
</protein>
<dbReference type="Proteomes" id="UP000535182">
    <property type="component" value="Unassembled WGS sequence"/>
</dbReference>
<feature type="domain" description="Outer membrane protein beta-barrel" evidence="3">
    <location>
        <begin position="17"/>
        <end position="210"/>
    </location>
</feature>
<name>A0A9X0U3J5_9BACT</name>
<organism evidence="4 5">
    <name type="scientific">Tunturiibacter gelidiferens</name>
    <dbReference type="NCBI Taxonomy" id="3069689"/>
    <lineage>
        <taxon>Bacteria</taxon>
        <taxon>Pseudomonadati</taxon>
        <taxon>Acidobacteriota</taxon>
        <taxon>Terriglobia</taxon>
        <taxon>Terriglobales</taxon>
        <taxon>Acidobacteriaceae</taxon>
        <taxon>Tunturiibacter</taxon>
    </lineage>
</organism>
<proteinExistence type="predicted"/>
<comment type="caution">
    <text evidence="4">The sequence shown here is derived from an EMBL/GenBank/DDBJ whole genome shotgun (WGS) entry which is preliminary data.</text>
</comment>
<dbReference type="Pfam" id="PF13505">
    <property type="entry name" value="OMP_b-brl"/>
    <property type="match status" value="1"/>
</dbReference>
<dbReference type="SUPFAM" id="SSF56925">
    <property type="entry name" value="OMPA-like"/>
    <property type="match status" value="1"/>
</dbReference>
<dbReference type="EMBL" id="JACHEB010000004">
    <property type="protein sequence ID" value="MBB5328419.1"/>
    <property type="molecule type" value="Genomic_DNA"/>
</dbReference>
<dbReference type="RefSeq" id="WP_183975901.1">
    <property type="nucleotide sequence ID" value="NZ_JACHEB010000004.1"/>
</dbReference>
<dbReference type="InterPro" id="IPR027385">
    <property type="entry name" value="Beta-barrel_OMP"/>
</dbReference>
<feature type="signal peptide" evidence="2">
    <location>
        <begin position="1"/>
        <end position="29"/>
    </location>
</feature>
<dbReference type="Gene3D" id="2.40.160.20">
    <property type="match status" value="1"/>
</dbReference>
<keyword evidence="1 2" id="KW-0732">Signal</keyword>
<evidence type="ECO:0000256" key="2">
    <source>
        <dbReference type="SAM" id="SignalP"/>
    </source>
</evidence>
<evidence type="ECO:0000259" key="3">
    <source>
        <dbReference type="Pfam" id="PF13505"/>
    </source>
</evidence>
<evidence type="ECO:0000313" key="5">
    <source>
        <dbReference type="Proteomes" id="UP000535182"/>
    </source>
</evidence>
<accession>A0A9X0U3J5</accession>
<evidence type="ECO:0000313" key="4">
    <source>
        <dbReference type="EMBL" id="MBB5328419.1"/>
    </source>
</evidence>